<dbReference type="Proteomes" id="UP000001542">
    <property type="component" value="Unassembled WGS sequence"/>
</dbReference>
<protein>
    <submittedName>
        <fullName evidence="1">Uncharacterized protein</fullName>
    </submittedName>
</protein>
<gene>
    <name evidence="1" type="ORF">TVAG_032720</name>
</gene>
<dbReference type="InParanoid" id="A2FMI7"/>
<dbReference type="RefSeq" id="XP_001306816.1">
    <property type="nucleotide sequence ID" value="XM_001306815.1"/>
</dbReference>
<dbReference type="KEGG" id="tva:4751611"/>
<name>A2FMI7_TRIV3</name>
<dbReference type="VEuPathDB" id="TrichDB:TVAG_032720"/>
<accession>A2FMI7</accession>
<reference evidence="1" key="2">
    <citation type="journal article" date="2007" name="Science">
        <title>Draft genome sequence of the sexually transmitted pathogen Trichomonas vaginalis.</title>
        <authorList>
            <person name="Carlton J.M."/>
            <person name="Hirt R.P."/>
            <person name="Silva J.C."/>
            <person name="Delcher A.L."/>
            <person name="Schatz M."/>
            <person name="Zhao Q."/>
            <person name="Wortman J.R."/>
            <person name="Bidwell S.L."/>
            <person name="Alsmark U.C.M."/>
            <person name="Besteiro S."/>
            <person name="Sicheritz-Ponten T."/>
            <person name="Noel C.J."/>
            <person name="Dacks J.B."/>
            <person name="Foster P.G."/>
            <person name="Simillion C."/>
            <person name="Van de Peer Y."/>
            <person name="Miranda-Saavedra D."/>
            <person name="Barton G.J."/>
            <person name="Westrop G.D."/>
            <person name="Mueller S."/>
            <person name="Dessi D."/>
            <person name="Fiori P.L."/>
            <person name="Ren Q."/>
            <person name="Paulsen I."/>
            <person name="Zhang H."/>
            <person name="Bastida-Corcuera F.D."/>
            <person name="Simoes-Barbosa A."/>
            <person name="Brown M.T."/>
            <person name="Hayes R.D."/>
            <person name="Mukherjee M."/>
            <person name="Okumura C.Y."/>
            <person name="Schneider R."/>
            <person name="Smith A.J."/>
            <person name="Vanacova S."/>
            <person name="Villalvazo M."/>
            <person name="Haas B.J."/>
            <person name="Pertea M."/>
            <person name="Feldblyum T.V."/>
            <person name="Utterback T.R."/>
            <person name="Shu C.L."/>
            <person name="Osoegawa K."/>
            <person name="de Jong P.J."/>
            <person name="Hrdy I."/>
            <person name="Horvathova L."/>
            <person name="Zubacova Z."/>
            <person name="Dolezal P."/>
            <person name="Malik S.B."/>
            <person name="Logsdon J.M. Jr."/>
            <person name="Henze K."/>
            <person name="Gupta A."/>
            <person name="Wang C.C."/>
            <person name="Dunne R.L."/>
            <person name="Upcroft J.A."/>
            <person name="Upcroft P."/>
            <person name="White O."/>
            <person name="Salzberg S.L."/>
            <person name="Tang P."/>
            <person name="Chiu C.-H."/>
            <person name="Lee Y.-S."/>
            <person name="Embley T.M."/>
            <person name="Coombs G.H."/>
            <person name="Mottram J.C."/>
            <person name="Tachezy J."/>
            <person name="Fraser-Liggett C.M."/>
            <person name="Johnson P.J."/>
        </authorList>
    </citation>
    <scope>NUCLEOTIDE SEQUENCE [LARGE SCALE GENOMIC DNA]</scope>
    <source>
        <strain evidence="1">G3</strain>
    </source>
</reference>
<evidence type="ECO:0000313" key="1">
    <source>
        <dbReference type="EMBL" id="EAX93886.1"/>
    </source>
</evidence>
<proteinExistence type="predicted"/>
<dbReference type="SMR" id="A2FMI7"/>
<organism evidence="1 2">
    <name type="scientific">Trichomonas vaginalis (strain ATCC PRA-98 / G3)</name>
    <dbReference type="NCBI Taxonomy" id="412133"/>
    <lineage>
        <taxon>Eukaryota</taxon>
        <taxon>Metamonada</taxon>
        <taxon>Parabasalia</taxon>
        <taxon>Trichomonadida</taxon>
        <taxon>Trichomonadidae</taxon>
        <taxon>Trichomonas</taxon>
    </lineage>
</organism>
<evidence type="ECO:0000313" key="2">
    <source>
        <dbReference type="Proteomes" id="UP000001542"/>
    </source>
</evidence>
<sequence length="292" mass="33756">MTNSADKNEIIVEINTLLATLDDVDVSMLIDDLCTLKSYKISDDLKEILDFYSDKTKTPLQSQIADLRTASTSLNIEKQMQEVFQSLEILNSLTSTLSEESSSILVSFIDKLKDLLSDPNNVKQFLETEDKMSKEIEKIRKKKKKESMWDVFYNQYLDTKKIVNQLRIISNVKTKILLIYNLCSKSSGVSEKPTVPKKEITISWVTNKDSKLEFPQNNIIRNKILRNLSNTNNHLQPYVELEFVMGENRRLRNILARPDLEVDPQEALDARQENEKLKQRIAHLQSQLQDSK</sequence>
<reference evidence="1" key="1">
    <citation type="submission" date="2006-10" db="EMBL/GenBank/DDBJ databases">
        <authorList>
            <person name="Amadeo P."/>
            <person name="Zhao Q."/>
            <person name="Wortman J."/>
            <person name="Fraser-Liggett C."/>
            <person name="Carlton J."/>
        </authorList>
    </citation>
    <scope>NUCLEOTIDE SEQUENCE</scope>
    <source>
        <strain evidence="1">G3</strain>
    </source>
</reference>
<dbReference type="EMBL" id="DS113887">
    <property type="protein sequence ID" value="EAX93886.1"/>
    <property type="molecule type" value="Genomic_DNA"/>
</dbReference>
<dbReference type="VEuPathDB" id="TrichDB:TVAGG3_0054380"/>
<keyword evidence="2" id="KW-1185">Reference proteome</keyword>
<dbReference type="AlphaFoldDB" id="A2FMI7"/>